<keyword evidence="2" id="KW-1185">Reference proteome</keyword>
<reference evidence="2" key="1">
    <citation type="journal article" date="2014" name="Nat. Genet.">
        <title>A reference genome for common bean and genome-wide analysis of dual domestications.</title>
        <authorList>
            <person name="Schmutz J."/>
            <person name="McClean P.E."/>
            <person name="Mamidi S."/>
            <person name="Wu G.A."/>
            <person name="Cannon S.B."/>
            <person name="Grimwood J."/>
            <person name="Jenkins J."/>
            <person name="Shu S."/>
            <person name="Song Q."/>
            <person name="Chavarro C."/>
            <person name="Torres-Torres M."/>
            <person name="Geffroy V."/>
            <person name="Moghaddam S.M."/>
            <person name="Gao D."/>
            <person name="Abernathy B."/>
            <person name="Barry K."/>
            <person name="Blair M."/>
            <person name="Brick M.A."/>
            <person name="Chovatia M."/>
            <person name="Gepts P."/>
            <person name="Goodstein D.M."/>
            <person name="Gonzales M."/>
            <person name="Hellsten U."/>
            <person name="Hyten D.L."/>
            <person name="Jia G."/>
            <person name="Kelly J.D."/>
            <person name="Kudrna D."/>
            <person name="Lee R."/>
            <person name="Richard M.M."/>
            <person name="Miklas P.N."/>
            <person name="Osorno J.M."/>
            <person name="Rodrigues J."/>
            <person name="Thareau V."/>
            <person name="Urrea C.A."/>
            <person name="Wang M."/>
            <person name="Yu Y."/>
            <person name="Zhang M."/>
            <person name="Wing R.A."/>
            <person name="Cregan P.B."/>
            <person name="Rokhsar D.S."/>
            <person name="Jackson S.A."/>
        </authorList>
    </citation>
    <scope>NUCLEOTIDE SEQUENCE [LARGE SCALE GENOMIC DNA]</scope>
    <source>
        <strain evidence="2">cv. G19833</strain>
    </source>
</reference>
<evidence type="ECO:0000313" key="1">
    <source>
        <dbReference type="EMBL" id="ESW11566.1"/>
    </source>
</evidence>
<dbReference type="EMBL" id="CM002295">
    <property type="protein sequence ID" value="ESW11566.1"/>
    <property type="molecule type" value="Genomic_DNA"/>
</dbReference>
<dbReference type="OrthoDB" id="1430394at2759"/>
<name>V7B526_PHAVU</name>
<gene>
    <name evidence="1" type="ORF">PHAVU_008G041000g</name>
</gene>
<proteinExistence type="predicted"/>
<protein>
    <submittedName>
        <fullName evidence="1">Uncharacterized protein</fullName>
    </submittedName>
</protein>
<organism evidence="1 2">
    <name type="scientific">Phaseolus vulgaris</name>
    <name type="common">Kidney bean</name>
    <name type="synonym">French bean</name>
    <dbReference type="NCBI Taxonomy" id="3885"/>
    <lineage>
        <taxon>Eukaryota</taxon>
        <taxon>Viridiplantae</taxon>
        <taxon>Streptophyta</taxon>
        <taxon>Embryophyta</taxon>
        <taxon>Tracheophyta</taxon>
        <taxon>Spermatophyta</taxon>
        <taxon>Magnoliopsida</taxon>
        <taxon>eudicotyledons</taxon>
        <taxon>Gunneridae</taxon>
        <taxon>Pentapetalae</taxon>
        <taxon>rosids</taxon>
        <taxon>fabids</taxon>
        <taxon>Fabales</taxon>
        <taxon>Fabaceae</taxon>
        <taxon>Papilionoideae</taxon>
        <taxon>50 kb inversion clade</taxon>
        <taxon>NPAAA clade</taxon>
        <taxon>indigoferoid/millettioid clade</taxon>
        <taxon>Phaseoleae</taxon>
        <taxon>Phaseolus</taxon>
    </lineage>
</organism>
<dbReference type="AlphaFoldDB" id="V7B526"/>
<sequence>MDGGDSNLSHNLNIPLIQDQTQRCHERNKNPQTDSSNGYATTSFLNTCFNGLNALSGSLRCHGFFNGPSSCSTPCRVFTLSWFF</sequence>
<dbReference type="Proteomes" id="UP000000226">
    <property type="component" value="Chromosome 8"/>
</dbReference>
<evidence type="ECO:0000313" key="2">
    <source>
        <dbReference type="Proteomes" id="UP000000226"/>
    </source>
</evidence>
<accession>V7B526</accession>
<dbReference type="Gramene" id="ESW11566">
    <property type="protein sequence ID" value="ESW11566"/>
    <property type="gene ID" value="PHAVU_008G041000g"/>
</dbReference>